<reference evidence="6" key="1">
    <citation type="submission" date="2016-11" db="EMBL/GenBank/DDBJ databases">
        <authorList>
            <person name="Varghese N."/>
            <person name="Submissions S."/>
        </authorList>
    </citation>
    <scope>NUCLEOTIDE SEQUENCE [LARGE SCALE GENOMIC DNA]</scope>
    <source>
        <strain evidence="6">DSM 26884</strain>
    </source>
</reference>
<dbReference type="PROSITE" id="PS00101">
    <property type="entry name" value="HEXAPEP_TRANSFERASES"/>
    <property type="match status" value="1"/>
</dbReference>
<dbReference type="Proteomes" id="UP000184192">
    <property type="component" value="Unassembled WGS sequence"/>
</dbReference>
<dbReference type="GO" id="GO:0008374">
    <property type="term" value="F:O-acyltransferase activity"/>
    <property type="evidence" value="ECO:0007669"/>
    <property type="project" value="TreeGrafter"/>
</dbReference>
<dbReference type="EMBL" id="FQZN01000031">
    <property type="protein sequence ID" value="SHJ48493.1"/>
    <property type="molecule type" value="Genomic_DNA"/>
</dbReference>
<comment type="similarity">
    <text evidence="1">Belongs to the transferase hexapeptide repeat family.</text>
</comment>
<gene>
    <name evidence="5" type="ORF">SAMN05444350_1314</name>
</gene>
<dbReference type="AlphaFoldDB" id="A0A1M6JPG2"/>
<evidence type="ECO:0000256" key="2">
    <source>
        <dbReference type="ARBA" id="ARBA00022679"/>
    </source>
</evidence>
<dbReference type="InterPro" id="IPR018357">
    <property type="entry name" value="Hexapep_transf_CS"/>
</dbReference>
<dbReference type="PANTHER" id="PTHR23416">
    <property type="entry name" value="SIALIC ACID SYNTHASE-RELATED"/>
    <property type="match status" value="1"/>
</dbReference>
<dbReference type="PANTHER" id="PTHR23416:SF23">
    <property type="entry name" value="ACETYLTRANSFERASE C18B11.09C-RELATED"/>
    <property type="match status" value="1"/>
</dbReference>
<proteinExistence type="inferred from homology"/>
<protein>
    <submittedName>
        <fullName evidence="5">Transferase hexapeptide (Six repeat-containing protein)</fullName>
    </submittedName>
</protein>
<dbReference type="InterPro" id="IPR051159">
    <property type="entry name" value="Hexapeptide_acetyltransf"/>
</dbReference>
<dbReference type="InterPro" id="IPR011004">
    <property type="entry name" value="Trimer_LpxA-like_sf"/>
</dbReference>
<dbReference type="eggNOG" id="COG0110">
    <property type="taxonomic scope" value="Bacteria"/>
</dbReference>
<dbReference type="Pfam" id="PF00132">
    <property type="entry name" value="Hexapep"/>
    <property type="match status" value="1"/>
</dbReference>
<keyword evidence="6" id="KW-1185">Reference proteome</keyword>
<organism evidence="5 6">
    <name type="scientific">Bacteroides stercorirosoris</name>
    <dbReference type="NCBI Taxonomy" id="871324"/>
    <lineage>
        <taxon>Bacteria</taxon>
        <taxon>Pseudomonadati</taxon>
        <taxon>Bacteroidota</taxon>
        <taxon>Bacteroidia</taxon>
        <taxon>Bacteroidales</taxon>
        <taxon>Bacteroidaceae</taxon>
        <taxon>Bacteroides</taxon>
    </lineage>
</organism>
<name>A0A1M6JPG2_9BACE</name>
<dbReference type="CDD" id="cd04647">
    <property type="entry name" value="LbH_MAT_like"/>
    <property type="match status" value="1"/>
</dbReference>
<evidence type="ECO:0000313" key="5">
    <source>
        <dbReference type="EMBL" id="SHJ48493.1"/>
    </source>
</evidence>
<accession>A0A1M6JPG2</accession>
<evidence type="ECO:0000313" key="6">
    <source>
        <dbReference type="Proteomes" id="UP000184192"/>
    </source>
</evidence>
<dbReference type="Gene3D" id="2.160.10.10">
    <property type="entry name" value="Hexapeptide repeat proteins"/>
    <property type="match status" value="1"/>
</dbReference>
<dbReference type="InterPro" id="IPR001451">
    <property type="entry name" value="Hexapep"/>
</dbReference>
<keyword evidence="2 5" id="KW-0808">Transferase</keyword>
<keyword evidence="3" id="KW-0677">Repeat</keyword>
<dbReference type="SUPFAM" id="SSF51161">
    <property type="entry name" value="Trimeric LpxA-like enzymes"/>
    <property type="match status" value="1"/>
</dbReference>
<evidence type="ECO:0000256" key="4">
    <source>
        <dbReference type="ARBA" id="ARBA00023315"/>
    </source>
</evidence>
<evidence type="ECO:0000256" key="3">
    <source>
        <dbReference type="ARBA" id="ARBA00022737"/>
    </source>
</evidence>
<keyword evidence="4" id="KW-0012">Acyltransferase</keyword>
<evidence type="ECO:0000256" key="1">
    <source>
        <dbReference type="ARBA" id="ARBA00007274"/>
    </source>
</evidence>
<sequence length="193" mass="21682">MNHDILYDMSTLTFKILKRIHVIADEERYGKISLLAVICHTFSTIRKLLLYKYCYSSFLLEPLNLKVLRATFWRWMGCKVGKDVLIGHSVSLDYGNTELITIEDKVIITNCCILLCHRRDMAGYKKGDVSYDLPYIHKPITLRRGCQIGMGSIIMPGVEIGEGAIIGARSVVTHNVPAWAVAVGAPAKVIKEL</sequence>